<evidence type="ECO:0000256" key="9">
    <source>
        <dbReference type="HAMAP-Rule" id="MF_01454"/>
    </source>
</evidence>
<keyword evidence="4 9" id="KW-0479">Metal-binding</keyword>
<feature type="binding site" evidence="9">
    <location>
        <begin position="310"/>
        <end position="312"/>
    </location>
    <ligand>
        <name>GTP</name>
        <dbReference type="ChEBI" id="CHEBI:37565"/>
    </ligand>
</feature>
<keyword evidence="6 9" id="KW-0378">Hydrolase</keyword>
<feature type="binding site" evidence="9">
    <location>
        <begin position="190"/>
        <end position="194"/>
    </location>
    <ligand>
        <name>GTP</name>
        <dbReference type="ChEBI" id="CHEBI:37565"/>
    </ligand>
</feature>
<accession>A0ABV8TXJ6</accession>
<feature type="binding site" evidence="9">
    <location>
        <begin position="211"/>
        <end position="214"/>
    </location>
    <ligand>
        <name>GTP</name>
        <dbReference type="ChEBI" id="CHEBI:37565"/>
    </ligand>
</feature>
<dbReference type="InterPro" id="IPR045086">
    <property type="entry name" value="OBG_GTPase"/>
</dbReference>
<dbReference type="InterPro" id="IPR006073">
    <property type="entry name" value="GTP-bd"/>
</dbReference>
<evidence type="ECO:0000259" key="13">
    <source>
        <dbReference type="PROSITE" id="PS51883"/>
    </source>
</evidence>
<evidence type="ECO:0000256" key="7">
    <source>
        <dbReference type="ARBA" id="ARBA00022842"/>
    </source>
</evidence>
<comment type="function">
    <text evidence="9">An essential GTPase which binds GTP, GDP and possibly (p)ppGpp with moderate affinity, with high nucleotide exchange rates and a fairly low GTP hydrolysis rate. Plays a role in control of the cell cycle, stress response, ribosome biogenesis and in those bacteria that undergo differentiation, in morphogenesis control.</text>
</comment>
<dbReference type="CDD" id="cd01898">
    <property type="entry name" value="Obg"/>
    <property type="match status" value="1"/>
</dbReference>
<evidence type="ECO:0000256" key="6">
    <source>
        <dbReference type="ARBA" id="ARBA00022801"/>
    </source>
</evidence>
<evidence type="ECO:0000313" key="14">
    <source>
        <dbReference type="EMBL" id="MFC4335534.1"/>
    </source>
</evidence>
<dbReference type="Gene3D" id="3.30.300.350">
    <property type="entry name" value="GTP-binding protein OBG, C-terminal domain"/>
    <property type="match status" value="1"/>
</dbReference>
<feature type="domain" description="OCT" evidence="12">
    <location>
        <begin position="347"/>
        <end position="430"/>
    </location>
</feature>
<dbReference type="PROSITE" id="PS00905">
    <property type="entry name" value="GTP1_OBG"/>
    <property type="match status" value="1"/>
</dbReference>
<dbReference type="Gene3D" id="2.70.210.12">
    <property type="entry name" value="GTP1/OBG domain"/>
    <property type="match status" value="1"/>
</dbReference>
<dbReference type="PROSITE" id="PS51881">
    <property type="entry name" value="OCT"/>
    <property type="match status" value="1"/>
</dbReference>
<evidence type="ECO:0000256" key="1">
    <source>
        <dbReference type="ARBA" id="ARBA00001946"/>
    </source>
</evidence>
<organism evidence="14 15">
    <name type="scientific">Salininema proteolyticum</name>
    <dbReference type="NCBI Taxonomy" id="1607685"/>
    <lineage>
        <taxon>Bacteria</taxon>
        <taxon>Bacillati</taxon>
        <taxon>Actinomycetota</taxon>
        <taxon>Actinomycetes</taxon>
        <taxon>Glycomycetales</taxon>
        <taxon>Glycomycetaceae</taxon>
        <taxon>Salininema</taxon>
    </lineage>
</organism>
<proteinExistence type="inferred from homology"/>
<dbReference type="InterPro" id="IPR031167">
    <property type="entry name" value="G_OBG"/>
</dbReference>
<feature type="domain" description="Obg" evidence="13">
    <location>
        <begin position="2"/>
        <end position="158"/>
    </location>
</feature>
<comment type="caution">
    <text evidence="14">The sequence shown here is derived from an EMBL/GenBank/DDBJ whole genome shotgun (WGS) entry which is preliminary data.</text>
</comment>
<dbReference type="Pfam" id="PF09269">
    <property type="entry name" value="DUF1967"/>
    <property type="match status" value="1"/>
</dbReference>
<comment type="similarity">
    <text evidence="2 9">Belongs to the TRAFAC class OBG-HflX-like GTPase superfamily. OBG GTPase family.</text>
</comment>
<dbReference type="Pfam" id="PF01926">
    <property type="entry name" value="MMR_HSR1"/>
    <property type="match status" value="1"/>
</dbReference>
<evidence type="ECO:0000256" key="10">
    <source>
        <dbReference type="SAM" id="MobiDB-lite"/>
    </source>
</evidence>
<feature type="binding site" evidence="9">
    <location>
        <begin position="281"/>
        <end position="284"/>
    </location>
    <ligand>
        <name>GTP</name>
        <dbReference type="ChEBI" id="CHEBI:37565"/>
    </ligand>
</feature>
<dbReference type="InterPro" id="IPR006074">
    <property type="entry name" value="GTP1-OBG_CS"/>
</dbReference>
<dbReference type="SUPFAM" id="SSF102741">
    <property type="entry name" value="Obg GTP-binding protein C-terminal domain"/>
    <property type="match status" value="1"/>
</dbReference>
<dbReference type="NCBIfam" id="TIGR02729">
    <property type="entry name" value="Obg_CgtA"/>
    <property type="match status" value="1"/>
</dbReference>
<dbReference type="PROSITE" id="PS51710">
    <property type="entry name" value="G_OBG"/>
    <property type="match status" value="1"/>
</dbReference>
<dbReference type="NCBIfam" id="TIGR03595">
    <property type="entry name" value="Obg_CgtA_exten"/>
    <property type="match status" value="1"/>
</dbReference>
<comment type="subcellular location">
    <subcellularLocation>
        <location evidence="9">Cytoplasm</location>
    </subcellularLocation>
</comment>
<sequence length="488" mass="52819">MASFIDRVKLQVSAGNGGNGCVSLHREKFRPLGGPDGGDGGHGGDVIFYVDPNVHTLLDLHFQRHLKAGNGNQGRGDNRDGARGETLRVPVPNGTVVFVDGAEFADMTGKGTEVTVAKGGRGGRGNAHLVSKQRRAPGFAELGEPGVDHEVVMELKSVADVGLIGYPSAGKSSLIAAMSAARPKIADYPFTTLTPNLGVVAAGETTYTIADVPGLIPGAASGKGLGLEFLRHIERCAVLAHVVDTANLESDRNPAADIAVIERELEEYGGLAEKPRVIVLNKVDIPDGKDLAEIMRPELEEFGWPIFEASAVSRAGLKELNFAFAKEVEEHRAAQPEIEGPRVVIAPKALDSDKFTVRRLTPAFEGDVEFEVTGAKPERWLRTTNFDNEEAIGYLADRLAKLGVEQALVNEGAEPGSVVRIGDREFEWEPTDPELIATVSPRGTDPRFERSDRKSAEERRAEHDARRADRLERIRLEKEAKGKSRRNR</sequence>
<keyword evidence="15" id="KW-1185">Reference proteome</keyword>
<dbReference type="InterPro" id="IPR036346">
    <property type="entry name" value="GTP-bd_prot_GTP1/OBG_C_sf"/>
</dbReference>
<dbReference type="EMBL" id="JBHSDK010000013">
    <property type="protein sequence ID" value="MFC4335534.1"/>
    <property type="molecule type" value="Genomic_DNA"/>
</dbReference>
<feature type="binding site" evidence="9">
    <location>
        <position position="172"/>
    </location>
    <ligand>
        <name>Mg(2+)</name>
        <dbReference type="ChEBI" id="CHEBI:18420"/>
    </ligand>
</feature>
<evidence type="ECO:0000259" key="12">
    <source>
        <dbReference type="PROSITE" id="PS51881"/>
    </source>
</evidence>
<keyword evidence="7 9" id="KW-0460">Magnesium</keyword>
<dbReference type="RefSeq" id="WP_380620475.1">
    <property type="nucleotide sequence ID" value="NZ_JBHSDK010000013.1"/>
</dbReference>
<feature type="compositionally biased region" description="Basic and acidic residues" evidence="10">
    <location>
        <begin position="76"/>
        <end position="86"/>
    </location>
</feature>
<dbReference type="Gene3D" id="3.40.50.300">
    <property type="entry name" value="P-loop containing nucleotide triphosphate hydrolases"/>
    <property type="match status" value="1"/>
</dbReference>
<dbReference type="Pfam" id="PF01018">
    <property type="entry name" value="GTP1_OBG"/>
    <property type="match status" value="1"/>
</dbReference>
<dbReference type="HAMAP" id="MF_01454">
    <property type="entry name" value="GTPase_Obg"/>
    <property type="match status" value="1"/>
</dbReference>
<feature type="region of interest" description="Disordered" evidence="10">
    <location>
        <begin position="67"/>
        <end position="87"/>
    </location>
</feature>
<evidence type="ECO:0000256" key="3">
    <source>
        <dbReference type="ARBA" id="ARBA00022490"/>
    </source>
</evidence>
<dbReference type="InterPro" id="IPR036726">
    <property type="entry name" value="GTP1_OBG_dom_sf"/>
</dbReference>
<dbReference type="SUPFAM" id="SSF82051">
    <property type="entry name" value="Obg GTP-binding protein N-terminal domain"/>
    <property type="match status" value="1"/>
</dbReference>
<evidence type="ECO:0000259" key="11">
    <source>
        <dbReference type="PROSITE" id="PS51710"/>
    </source>
</evidence>
<dbReference type="PANTHER" id="PTHR11702">
    <property type="entry name" value="DEVELOPMENTALLY REGULATED GTP-BINDING PROTEIN-RELATED"/>
    <property type="match status" value="1"/>
</dbReference>
<dbReference type="SUPFAM" id="SSF52540">
    <property type="entry name" value="P-loop containing nucleoside triphosphate hydrolases"/>
    <property type="match status" value="1"/>
</dbReference>
<gene>
    <name evidence="14" type="primary">obgE</name>
    <name evidence="9" type="synonym">obg</name>
    <name evidence="14" type="ORF">ACFPET_10025</name>
</gene>
<dbReference type="PROSITE" id="PS51883">
    <property type="entry name" value="OBG"/>
    <property type="match status" value="1"/>
</dbReference>
<dbReference type="NCBIfam" id="NF008955">
    <property type="entry name" value="PRK12297.1"/>
    <property type="match status" value="1"/>
</dbReference>
<feature type="binding site" evidence="9">
    <location>
        <begin position="165"/>
        <end position="172"/>
    </location>
    <ligand>
        <name>GTP</name>
        <dbReference type="ChEBI" id="CHEBI:37565"/>
    </ligand>
</feature>
<evidence type="ECO:0000256" key="8">
    <source>
        <dbReference type="ARBA" id="ARBA00023134"/>
    </source>
</evidence>
<name>A0ABV8TXJ6_9ACTN</name>
<feature type="domain" description="OBG-type G" evidence="11">
    <location>
        <begin position="159"/>
        <end position="329"/>
    </location>
</feature>
<feature type="binding site" evidence="9">
    <location>
        <position position="192"/>
    </location>
    <ligand>
        <name>Mg(2+)</name>
        <dbReference type="ChEBI" id="CHEBI:18420"/>
    </ligand>
</feature>
<feature type="compositionally biased region" description="Basic and acidic residues" evidence="10">
    <location>
        <begin position="444"/>
        <end position="466"/>
    </location>
</feature>
<keyword evidence="8 9" id="KW-0342">GTP-binding</keyword>
<dbReference type="PANTHER" id="PTHR11702:SF31">
    <property type="entry name" value="MITOCHONDRIAL RIBOSOME-ASSOCIATED GTPASE 2"/>
    <property type="match status" value="1"/>
</dbReference>
<evidence type="ECO:0000256" key="2">
    <source>
        <dbReference type="ARBA" id="ARBA00007699"/>
    </source>
</evidence>
<evidence type="ECO:0000256" key="4">
    <source>
        <dbReference type="ARBA" id="ARBA00022723"/>
    </source>
</evidence>
<dbReference type="InterPro" id="IPR014100">
    <property type="entry name" value="GTP-bd_Obg/CgtA"/>
</dbReference>
<evidence type="ECO:0000256" key="5">
    <source>
        <dbReference type="ARBA" id="ARBA00022741"/>
    </source>
</evidence>
<dbReference type="PRINTS" id="PR00326">
    <property type="entry name" value="GTP1OBG"/>
</dbReference>
<dbReference type="EC" id="3.6.5.-" evidence="9"/>
<dbReference type="Proteomes" id="UP001595823">
    <property type="component" value="Unassembled WGS sequence"/>
</dbReference>
<feature type="region of interest" description="Disordered" evidence="10">
    <location>
        <begin position="430"/>
        <end position="466"/>
    </location>
</feature>
<evidence type="ECO:0000313" key="15">
    <source>
        <dbReference type="Proteomes" id="UP001595823"/>
    </source>
</evidence>
<dbReference type="NCBIfam" id="NF008956">
    <property type="entry name" value="PRK12299.1"/>
    <property type="match status" value="1"/>
</dbReference>
<protein>
    <recommendedName>
        <fullName evidence="9">GTPase Obg</fullName>
        <ecNumber evidence="9">3.6.5.-</ecNumber>
    </recommendedName>
    <alternativeName>
        <fullName evidence="9">GTP-binding protein Obg</fullName>
    </alternativeName>
</protein>
<keyword evidence="5 9" id="KW-0547">Nucleotide-binding</keyword>
<dbReference type="InterPro" id="IPR006169">
    <property type="entry name" value="GTP1_OBG_dom"/>
</dbReference>
<dbReference type="NCBIfam" id="NF008954">
    <property type="entry name" value="PRK12296.1"/>
    <property type="match status" value="1"/>
</dbReference>
<dbReference type="InterPro" id="IPR027417">
    <property type="entry name" value="P-loop_NTPase"/>
</dbReference>
<comment type="subunit">
    <text evidence="9">Monomer.</text>
</comment>
<keyword evidence="3 9" id="KW-0963">Cytoplasm</keyword>
<dbReference type="InterPro" id="IPR015349">
    <property type="entry name" value="OCT_dom"/>
</dbReference>
<reference evidence="15" key="1">
    <citation type="journal article" date="2019" name="Int. J. Syst. Evol. Microbiol.">
        <title>The Global Catalogue of Microorganisms (GCM) 10K type strain sequencing project: providing services to taxonomists for standard genome sequencing and annotation.</title>
        <authorList>
            <consortium name="The Broad Institute Genomics Platform"/>
            <consortium name="The Broad Institute Genome Sequencing Center for Infectious Disease"/>
            <person name="Wu L."/>
            <person name="Ma J."/>
        </authorList>
    </citation>
    <scope>NUCLEOTIDE SEQUENCE [LARGE SCALE GENOMIC DNA]</scope>
    <source>
        <strain evidence="15">IBRC-M 10908</strain>
    </source>
</reference>
<comment type="cofactor">
    <cofactor evidence="1 9">
        <name>Mg(2+)</name>
        <dbReference type="ChEBI" id="CHEBI:18420"/>
    </cofactor>
</comment>